<dbReference type="RefSeq" id="WP_127071353.1">
    <property type="nucleotide sequence ID" value="NZ_BMKB01000006.1"/>
</dbReference>
<dbReference type="EMBL" id="BMKB01000006">
    <property type="protein sequence ID" value="GGA60616.1"/>
    <property type="molecule type" value="Genomic_DNA"/>
</dbReference>
<protein>
    <submittedName>
        <fullName evidence="2">Uncharacterized protein</fullName>
    </submittedName>
</protein>
<accession>A0A916RNR3</accession>
<keyword evidence="3" id="KW-1185">Reference proteome</keyword>
<evidence type="ECO:0000256" key="1">
    <source>
        <dbReference type="SAM" id="MobiDB-lite"/>
    </source>
</evidence>
<sequence>MNETSTLNQLRDFDAQSPLASDDAAIRSQALRELTRGLEPGKPVRQKVADLLIVVMALSARTRRMVQPRVEIDVDVFSPSGTRAVRMYINNR</sequence>
<dbReference type="OrthoDB" id="7949660at2"/>
<reference evidence="2 3" key="1">
    <citation type="journal article" date="2014" name="Int. J. Syst. Evol. Microbiol.">
        <title>Complete genome sequence of Corynebacterium casei LMG S-19264T (=DSM 44701T), isolated from a smear-ripened cheese.</title>
        <authorList>
            <consortium name="US DOE Joint Genome Institute (JGI-PGF)"/>
            <person name="Walter F."/>
            <person name="Albersmeier A."/>
            <person name="Kalinowski J."/>
            <person name="Ruckert C."/>
        </authorList>
    </citation>
    <scope>NUCLEOTIDE SEQUENCE [LARGE SCALE GENOMIC DNA]</scope>
    <source>
        <strain evidence="2 3">CGMCC 1.15896</strain>
    </source>
</reference>
<gene>
    <name evidence="2" type="ORF">GCM10011499_33590</name>
</gene>
<evidence type="ECO:0000313" key="3">
    <source>
        <dbReference type="Proteomes" id="UP000596977"/>
    </source>
</evidence>
<organism evidence="2 3">
    <name type="scientific">Pelagibacterium lentulum</name>
    <dbReference type="NCBI Taxonomy" id="2029865"/>
    <lineage>
        <taxon>Bacteria</taxon>
        <taxon>Pseudomonadati</taxon>
        <taxon>Pseudomonadota</taxon>
        <taxon>Alphaproteobacteria</taxon>
        <taxon>Hyphomicrobiales</taxon>
        <taxon>Devosiaceae</taxon>
        <taxon>Pelagibacterium</taxon>
    </lineage>
</organism>
<dbReference type="Proteomes" id="UP000596977">
    <property type="component" value="Unassembled WGS sequence"/>
</dbReference>
<evidence type="ECO:0000313" key="2">
    <source>
        <dbReference type="EMBL" id="GGA60616.1"/>
    </source>
</evidence>
<feature type="region of interest" description="Disordered" evidence="1">
    <location>
        <begin position="1"/>
        <end position="21"/>
    </location>
</feature>
<name>A0A916RNR3_9HYPH</name>
<comment type="caution">
    <text evidence="2">The sequence shown here is derived from an EMBL/GenBank/DDBJ whole genome shotgun (WGS) entry which is preliminary data.</text>
</comment>
<proteinExistence type="predicted"/>
<dbReference type="AlphaFoldDB" id="A0A916RNR3"/>